<dbReference type="InterPro" id="IPR003594">
    <property type="entry name" value="HATPase_dom"/>
</dbReference>
<evidence type="ECO:0000256" key="4">
    <source>
        <dbReference type="ARBA" id="ARBA00022777"/>
    </source>
</evidence>
<dbReference type="PANTHER" id="PTHR24421">
    <property type="entry name" value="NITRATE/NITRITE SENSOR PROTEIN NARX-RELATED"/>
    <property type="match status" value="1"/>
</dbReference>
<dbReference type="Pfam" id="PF02518">
    <property type="entry name" value="HATPase_c"/>
    <property type="match status" value="1"/>
</dbReference>
<keyword evidence="6" id="KW-1133">Transmembrane helix</keyword>
<evidence type="ECO:0000256" key="3">
    <source>
        <dbReference type="ARBA" id="ARBA00022679"/>
    </source>
</evidence>
<feature type="transmembrane region" description="Helical" evidence="6">
    <location>
        <begin position="425"/>
        <end position="444"/>
    </location>
</feature>
<dbReference type="EC" id="2.7.13.3" evidence="2"/>
<evidence type="ECO:0000313" key="9">
    <source>
        <dbReference type="EMBL" id="TMM56937.1"/>
    </source>
</evidence>
<dbReference type="SMART" id="SM00028">
    <property type="entry name" value="TPR"/>
    <property type="match status" value="4"/>
</dbReference>
<keyword evidence="4" id="KW-0418">Kinase</keyword>
<gene>
    <name evidence="9" type="ORF">FEE95_10600</name>
</gene>
<comment type="caution">
    <text evidence="9">The sequence shown here is derived from an EMBL/GenBank/DDBJ whole genome shotgun (WGS) entry which is preliminary data.</text>
</comment>
<dbReference type="SUPFAM" id="SSF48452">
    <property type="entry name" value="TPR-like"/>
    <property type="match status" value="2"/>
</dbReference>
<keyword evidence="7" id="KW-0732">Signal</keyword>
<feature type="chain" id="PRO_5024347023" description="histidine kinase" evidence="7">
    <location>
        <begin position="25"/>
        <end position="700"/>
    </location>
</feature>
<evidence type="ECO:0000259" key="8">
    <source>
        <dbReference type="PROSITE" id="PS50109"/>
    </source>
</evidence>
<keyword evidence="6" id="KW-0812">Transmembrane</keyword>
<accession>A0A5S3PQB2</accession>
<dbReference type="CDD" id="cd16917">
    <property type="entry name" value="HATPase_UhpB-NarQ-NarX-like"/>
    <property type="match status" value="1"/>
</dbReference>
<keyword evidence="3" id="KW-0808">Transferase</keyword>
<evidence type="ECO:0000256" key="7">
    <source>
        <dbReference type="SAM" id="SignalP"/>
    </source>
</evidence>
<dbReference type="GO" id="GO:0000160">
    <property type="term" value="P:phosphorelay signal transduction system"/>
    <property type="evidence" value="ECO:0007669"/>
    <property type="project" value="UniProtKB-KW"/>
</dbReference>
<protein>
    <recommendedName>
        <fullName evidence="2">histidine kinase</fullName>
        <ecNumber evidence="2">2.7.13.3</ecNumber>
    </recommendedName>
</protein>
<evidence type="ECO:0000256" key="1">
    <source>
        <dbReference type="ARBA" id="ARBA00000085"/>
    </source>
</evidence>
<organism evidence="9 10">
    <name type="scientific">Maribacter algarum</name>
    <name type="common">ex Zhang et al. 2020</name>
    <dbReference type="NCBI Taxonomy" id="2578118"/>
    <lineage>
        <taxon>Bacteria</taxon>
        <taxon>Pseudomonadati</taxon>
        <taxon>Bacteroidota</taxon>
        <taxon>Flavobacteriia</taxon>
        <taxon>Flavobacteriales</taxon>
        <taxon>Flavobacteriaceae</taxon>
        <taxon>Maribacter</taxon>
    </lineage>
</organism>
<dbReference type="InterPro" id="IPR019734">
    <property type="entry name" value="TPR_rpt"/>
</dbReference>
<evidence type="ECO:0000256" key="5">
    <source>
        <dbReference type="ARBA" id="ARBA00023012"/>
    </source>
</evidence>
<dbReference type="PROSITE" id="PS50109">
    <property type="entry name" value="HIS_KIN"/>
    <property type="match status" value="1"/>
</dbReference>
<dbReference type="EMBL" id="VATY01000002">
    <property type="protein sequence ID" value="TMM56937.1"/>
    <property type="molecule type" value="Genomic_DNA"/>
</dbReference>
<keyword evidence="5" id="KW-0902">Two-component regulatory system</keyword>
<keyword evidence="6" id="KW-0472">Membrane</keyword>
<dbReference type="AlphaFoldDB" id="A0A5S3PQB2"/>
<sequence length="700" mass="79320">MLKPSPFQKPSFLAVLFLFCWVSACQNQNSSKGSVRTVEPDSIQIWINQSKLADITPEVKSDLLNKALNKASSLSNDSLKARFFTQLSLINYNLKDSSRFRKINSKAIQLNKIMGDSSNLGEVYWDLAAFLSQHNIKDSAYFHYKEAQLIFEALDDQFRAGQLLRSMANIQSDIGDNSGAEATIIKAIKKLKPLKKYRELARCYDLLADNAKLLNEHERALNHYNESLDYYKKANASPVRILITKHNMALVYQKQGQHKKAIPIFLEVLALENFKQENISFYGKVLNNLGYSYLKSEQYEKLPGPFLEAQKVQDSINDIRGKSSGALKFAEYHLMVKDSAKALSNLKASESLALATGDSKLRLNVLRMLPKADTKNAVKYSEQFITLNDSLQMQERQIRNKFARIQFETDEFIAENEVLAREKQLWTGIAASLILLGLASFIIINQRVKNRILKFRQQQQANNQEIFNLMLAQGEKVEEGKKMEQKRVSEELHDGVLGKMLGARMMLLGLNKKTDPEAIGERAKAISILQDVEGEVRSISHDLSHAAYQKIHNFILSIKELVQTIENASKINIDFNFTDELDWDALSGEIKINLYRMVQESLQNSVKHANCENIYMNFFSDESLLTVNIVDDGKGFVQKRGKRGIGIRNMASRIKKINGNWDIKSEVGKGTTVTFIIPLVSNDSENAPSISPKKSNLQEI</sequence>
<dbReference type="InterPro" id="IPR011990">
    <property type="entry name" value="TPR-like_helical_dom_sf"/>
</dbReference>
<proteinExistence type="predicted"/>
<dbReference type="SUPFAM" id="SSF55874">
    <property type="entry name" value="ATPase domain of HSP90 chaperone/DNA topoisomerase II/histidine kinase"/>
    <property type="match status" value="1"/>
</dbReference>
<dbReference type="Pfam" id="PF13176">
    <property type="entry name" value="TPR_7"/>
    <property type="match status" value="1"/>
</dbReference>
<dbReference type="GO" id="GO:0004673">
    <property type="term" value="F:protein histidine kinase activity"/>
    <property type="evidence" value="ECO:0007669"/>
    <property type="project" value="UniProtKB-EC"/>
</dbReference>
<dbReference type="PROSITE" id="PS51257">
    <property type="entry name" value="PROKAR_LIPOPROTEIN"/>
    <property type="match status" value="1"/>
</dbReference>
<dbReference type="Proteomes" id="UP000310314">
    <property type="component" value="Unassembled WGS sequence"/>
</dbReference>
<dbReference type="Gene3D" id="3.30.565.10">
    <property type="entry name" value="Histidine kinase-like ATPase, C-terminal domain"/>
    <property type="match status" value="1"/>
</dbReference>
<dbReference type="OrthoDB" id="977000at2"/>
<comment type="catalytic activity">
    <reaction evidence="1">
        <text>ATP + protein L-histidine = ADP + protein N-phospho-L-histidine.</text>
        <dbReference type="EC" id="2.7.13.3"/>
    </reaction>
</comment>
<evidence type="ECO:0000256" key="2">
    <source>
        <dbReference type="ARBA" id="ARBA00012438"/>
    </source>
</evidence>
<dbReference type="InterPro" id="IPR050482">
    <property type="entry name" value="Sensor_HK_TwoCompSys"/>
</dbReference>
<dbReference type="InterPro" id="IPR036890">
    <property type="entry name" value="HATPase_C_sf"/>
</dbReference>
<evidence type="ECO:0000256" key="6">
    <source>
        <dbReference type="SAM" id="Phobius"/>
    </source>
</evidence>
<dbReference type="InterPro" id="IPR005467">
    <property type="entry name" value="His_kinase_dom"/>
</dbReference>
<dbReference type="PANTHER" id="PTHR24421:SF10">
    <property type="entry name" value="NITRATE_NITRITE SENSOR PROTEIN NARQ"/>
    <property type="match status" value="1"/>
</dbReference>
<evidence type="ECO:0000313" key="10">
    <source>
        <dbReference type="Proteomes" id="UP000310314"/>
    </source>
</evidence>
<reference evidence="9 10" key="1">
    <citation type="submission" date="2019-05" db="EMBL/GenBank/DDBJ databases">
        <authorList>
            <person name="Zhang J.-Y."/>
            <person name="Feg X."/>
            <person name="Du Z.-J."/>
        </authorList>
    </citation>
    <scope>NUCLEOTIDE SEQUENCE [LARGE SCALE GENOMIC DNA]</scope>
    <source>
        <strain evidence="9 10">RZ26</strain>
    </source>
</reference>
<feature type="domain" description="Histidine kinase" evidence="8">
    <location>
        <begin position="594"/>
        <end position="681"/>
    </location>
</feature>
<feature type="signal peptide" evidence="7">
    <location>
        <begin position="1"/>
        <end position="24"/>
    </location>
</feature>
<keyword evidence="10" id="KW-1185">Reference proteome</keyword>
<name>A0A5S3PQB2_9FLAO</name>
<dbReference type="Gene3D" id="1.25.40.10">
    <property type="entry name" value="Tetratricopeptide repeat domain"/>
    <property type="match status" value="2"/>
</dbReference>